<dbReference type="EMBL" id="CP003349">
    <property type="protein sequence ID" value="AFD05354.1"/>
    <property type="molecule type" value="Genomic_DNA"/>
</dbReference>
<accession>H8KNU3</accession>
<feature type="chain" id="PRO_5003613231" evidence="1">
    <location>
        <begin position="20"/>
        <end position="215"/>
    </location>
</feature>
<dbReference type="KEGG" id="scn:Solca_0208"/>
<dbReference type="Proteomes" id="UP000007590">
    <property type="component" value="Chromosome"/>
</dbReference>
<sequence>MRKLVMLILLLMCSPGLKAQSYDEWFRQKKTQKKYLVQQLAALKVYAAYLQEGYLVAKQGLGLIEGFKSGEFGLHTEYFNSLKNVNPAIKQHARVKEIIESRLKIRKVIDEMNKQLKESKAFDREERLYLIKVFQRIERDSKQLEDELILVIENGKLEMKDDERISKIDKLHDQMQQACSFVQRFSNEVLQLERARAQEQREIVNRKLLLSETSK</sequence>
<evidence type="ECO:0000256" key="1">
    <source>
        <dbReference type="SAM" id="SignalP"/>
    </source>
</evidence>
<dbReference type="AlphaFoldDB" id="H8KNU3"/>
<proteinExistence type="predicted"/>
<feature type="signal peptide" evidence="1">
    <location>
        <begin position="1"/>
        <end position="19"/>
    </location>
</feature>
<keyword evidence="1" id="KW-0732">Signal</keyword>
<dbReference type="OrthoDB" id="673795at2"/>
<name>H8KNU3_SOLCM</name>
<protein>
    <submittedName>
        <fullName evidence="2">Uncharacterized protein</fullName>
    </submittedName>
</protein>
<dbReference type="RefSeq" id="WP_014678582.1">
    <property type="nucleotide sequence ID" value="NC_017770.1"/>
</dbReference>
<reference evidence="2" key="1">
    <citation type="submission" date="2012-02" db="EMBL/GenBank/DDBJ databases">
        <title>The complete genome of Solitalea canadensis DSM 3403.</title>
        <authorList>
            <consortium name="US DOE Joint Genome Institute (JGI-PGF)"/>
            <person name="Lucas S."/>
            <person name="Copeland A."/>
            <person name="Lapidus A."/>
            <person name="Glavina del Rio T."/>
            <person name="Dalin E."/>
            <person name="Tice H."/>
            <person name="Bruce D."/>
            <person name="Goodwin L."/>
            <person name="Pitluck S."/>
            <person name="Peters L."/>
            <person name="Ovchinnikova G."/>
            <person name="Lu M."/>
            <person name="Kyrpides N."/>
            <person name="Mavromatis K."/>
            <person name="Ivanova N."/>
            <person name="Brettin T."/>
            <person name="Detter J.C."/>
            <person name="Han C."/>
            <person name="Larimer F."/>
            <person name="Land M."/>
            <person name="Hauser L."/>
            <person name="Markowitz V."/>
            <person name="Cheng J.-F."/>
            <person name="Hugenholtz P."/>
            <person name="Woyke T."/>
            <person name="Wu D."/>
            <person name="Spring S."/>
            <person name="Schroeder M."/>
            <person name="Kopitz M."/>
            <person name="Brambilla E."/>
            <person name="Klenk H.-P."/>
            <person name="Eisen J.A."/>
        </authorList>
    </citation>
    <scope>NUCLEOTIDE SEQUENCE</scope>
    <source>
        <strain evidence="2">DSM 3403</strain>
    </source>
</reference>
<evidence type="ECO:0000313" key="2">
    <source>
        <dbReference type="EMBL" id="AFD05354.1"/>
    </source>
</evidence>
<organism evidence="2 3">
    <name type="scientific">Solitalea canadensis (strain ATCC 29591 / DSM 3403 / JCM 21819 / LMG 8368 / NBRC 15130 / NCIMB 12057 / USAM 9D)</name>
    <name type="common">Flexibacter canadensis</name>
    <dbReference type="NCBI Taxonomy" id="929556"/>
    <lineage>
        <taxon>Bacteria</taxon>
        <taxon>Pseudomonadati</taxon>
        <taxon>Bacteroidota</taxon>
        <taxon>Sphingobacteriia</taxon>
        <taxon>Sphingobacteriales</taxon>
        <taxon>Sphingobacteriaceae</taxon>
        <taxon>Solitalea</taxon>
    </lineage>
</organism>
<evidence type="ECO:0000313" key="3">
    <source>
        <dbReference type="Proteomes" id="UP000007590"/>
    </source>
</evidence>
<keyword evidence="3" id="KW-1185">Reference proteome</keyword>
<dbReference type="STRING" id="929556.Solca_0208"/>
<dbReference type="HOGENOM" id="CLU_109280_0_0_10"/>
<dbReference type="eggNOG" id="COG0497">
    <property type="taxonomic scope" value="Bacteria"/>
</dbReference>
<gene>
    <name evidence="2" type="ordered locus">Solca_0208</name>
</gene>